<evidence type="ECO:0000256" key="1">
    <source>
        <dbReference type="SAM" id="Phobius"/>
    </source>
</evidence>
<evidence type="ECO:0000313" key="2">
    <source>
        <dbReference type="EMBL" id="WWD82123.1"/>
    </source>
</evidence>
<evidence type="ECO:0000313" key="3">
    <source>
        <dbReference type="Proteomes" id="UP001348492"/>
    </source>
</evidence>
<sequence>MSKNNHIFNFNCSKNTLICELDKLKVVNADKSINTNLLCRRINNKVKFMLYTNNTPGTYAYHKTVLDEYSFEGEIFGDESTSSISGSFRNSLFINFGTVLGLIFTIGFIIMTLWDGFIILPIVLLPVIFIVYMFYMKNHTQNRILVRIKGLEKKLNSN</sequence>
<gene>
    <name evidence="2" type="ORF">TEGL_04980</name>
</gene>
<keyword evidence="1" id="KW-1133">Transmembrane helix</keyword>
<dbReference type="EMBL" id="CP117523">
    <property type="protein sequence ID" value="WWD82123.1"/>
    <property type="molecule type" value="Genomic_DNA"/>
</dbReference>
<feature type="transmembrane region" description="Helical" evidence="1">
    <location>
        <begin position="92"/>
        <end position="111"/>
    </location>
</feature>
<evidence type="ECO:0008006" key="4">
    <source>
        <dbReference type="Google" id="ProtNLM"/>
    </source>
</evidence>
<keyword evidence="1" id="KW-0472">Membrane</keyword>
<dbReference type="Proteomes" id="UP001348492">
    <property type="component" value="Chromosome"/>
</dbReference>
<protein>
    <recommendedName>
        <fullName evidence="4">ABC transmembrane type-1 domain-containing protein</fullName>
    </recommendedName>
</protein>
<dbReference type="RefSeq" id="WP_027627004.1">
    <property type="nucleotide sequence ID" value="NZ_CP117523.1"/>
</dbReference>
<accession>A0ABZ2ERH4</accession>
<keyword evidence="3" id="KW-1185">Reference proteome</keyword>
<name>A0ABZ2ERH4_9FIRM</name>
<keyword evidence="1" id="KW-0812">Transmembrane</keyword>
<proteinExistence type="predicted"/>
<organism evidence="2 3">
    <name type="scientific">Terrisporobacter glycolicus ATCC 14880 = DSM 1288</name>
    <dbReference type="NCBI Taxonomy" id="1121315"/>
    <lineage>
        <taxon>Bacteria</taxon>
        <taxon>Bacillati</taxon>
        <taxon>Bacillota</taxon>
        <taxon>Clostridia</taxon>
        <taxon>Peptostreptococcales</taxon>
        <taxon>Peptostreptococcaceae</taxon>
        <taxon>Terrisporobacter</taxon>
    </lineage>
</organism>
<feature type="transmembrane region" description="Helical" evidence="1">
    <location>
        <begin position="117"/>
        <end position="135"/>
    </location>
</feature>
<reference evidence="2 3" key="1">
    <citation type="journal article" date="2023" name="PLoS ONE">
        <title>Genome-based metabolic and phylogenomic analysis of three Terrisporobacter species.</title>
        <authorList>
            <person name="Boer T."/>
            <person name="Bengelsdorf F.R."/>
            <person name="Bomeke M."/>
            <person name="Daniel R."/>
            <person name="Poehlein A."/>
        </authorList>
    </citation>
    <scope>NUCLEOTIDE SEQUENCE [LARGE SCALE GENOMIC DNA]</scope>
    <source>
        <strain evidence="2 3">DSM 1288</strain>
    </source>
</reference>